<dbReference type="EMBL" id="CAKOFQ010007747">
    <property type="protein sequence ID" value="CAH2007417.1"/>
    <property type="molecule type" value="Genomic_DNA"/>
</dbReference>
<name>A0A9P0M7V1_ACAOB</name>
<dbReference type="AlphaFoldDB" id="A0A9P0M7V1"/>
<evidence type="ECO:0000313" key="1">
    <source>
        <dbReference type="EMBL" id="CAH2007417.1"/>
    </source>
</evidence>
<organism evidence="1 2">
    <name type="scientific">Acanthoscelides obtectus</name>
    <name type="common">Bean weevil</name>
    <name type="synonym">Bruchus obtectus</name>
    <dbReference type="NCBI Taxonomy" id="200917"/>
    <lineage>
        <taxon>Eukaryota</taxon>
        <taxon>Metazoa</taxon>
        <taxon>Ecdysozoa</taxon>
        <taxon>Arthropoda</taxon>
        <taxon>Hexapoda</taxon>
        <taxon>Insecta</taxon>
        <taxon>Pterygota</taxon>
        <taxon>Neoptera</taxon>
        <taxon>Endopterygota</taxon>
        <taxon>Coleoptera</taxon>
        <taxon>Polyphaga</taxon>
        <taxon>Cucujiformia</taxon>
        <taxon>Chrysomeloidea</taxon>
        <taxon>Chrysomelidae</taxon>
        <taxon>Bruchinae</taxon>
        <taxon>Bruchini</taxon>
        <taxon>Acanthoscelides</taxon>
    </lineage>
</organism>
<accession>A0A9P0M7V1</accession>
<gene>
    <name evidence="1" type="ORF">ACAOBT_LOCUS29641</name>
</gene>
<keyword evidence="2" id="KW-1185">Reference proteome</keyword>
<proteinExistence type="predicted"/>
<dbReference type="Proteomes" id="UP001152888">
    <property type="component" value="Unassembled WGS sequence"/>
</dbReference>
<reference evidence="1" key="1">
    <citation type="submission" date="2022-03" db="EMBL/GenBank/DDBJ databases">
        <authorList>
            <person name="Sayadi A."/>
        </authorList>
    </citation>
    <scope>NUCLEOTIDE SEQUENCE</scope>
</reference>
<protein>
    <submittedName>
        <fullName evidence="1">Uncharacterized protein</fullName>
    </submittedName>
</protein>
<sequence length="152" mass="18099">MRWGWNSRPDGSRRFRLFLQCDESRFCMDTHDGHARVRRRRGERRNVQYSVALWVLWYGMPKLTAAGHKQWRLYETKFRMPLRQYSKKTSIIQSNQCPDDLTKVWRADELQHIINIKVGVGLPTDPTPSNFKWPTPQLWQEKHAGVCTQKSL</sequence>
<evidence type="ECO:0000313" key="2">
    <source>
        <dbReference type="Proteomes" id="UP001152888"/>
    </source>
</evidence>
<comment type="caution">
    <text evidence="1">The sequence shown here is derived from an EMBL/GenBank/DDBJ whole genome shotgun (WGS) entry which is preliminary data.</text>
</comment>